<name>E3GEJ9_9FIRM</name>
<keyword evidence="3" id="KW-1185">Reference proteome</keyword>
<dbReference type="RefSeq" id="WP_013381433.1">
    <property type="nucleotide sequence ID" value="NC_014624.2"/>
</dbReference>
<dbReference type="Proteomes" id="UP000006873">
    <property type="component" value="Chromosome"/>
</dbReference>
<reference key="1">
    <citation type="submission" date="2010-09" db="EMBL/GenBank/DDBJ databases">
        <authorList>
            <person name="Roh H."/>
            <person name="Ko H.-J."/>
            <person name="Kim D."/>
            <person name="Choi D.G."/>
            <person name="Park S."/>
            <person name="Kim S."/>
            <person name="Kim K.H."/>
            <person name="Chang I.S."/>
            <person name="Choi I.-G."/>
        </authorList>
    </citation>
    <scope>NUCLEOTIDE SEQUENCE</scope>
    <source>
        <strain>KIST612</strain>
    </source>
</reference>
<sequence>MNDYERLKALRKALCMKQGDFAKRISTTQGHISDIENGRKLLSERTIKLICLEFNVNEEWLRTGKGEMFVNVLPEDELGAYLGKIGTGDYPEIERIIKAYFRLPEESQRAVDLFLKSLVGNPED</sequence>
<evidence type="ECO:0000259" key="1">
    <source>
        <dbReference type="PROSITE" id="PS50943"/>
    </source>
</evidence>
<reference evidence="2 3" key="2">
    <citation type="journal article" date="2011" name="J. Bacteriol.">
        <title>Complete genome sequence of a carbon monoxide-utilizing acetogen, Eubacterium limosum KIST612.</title>
        <authorList>
            <person name="Roh H."/>
            <person name="Ko H.J."/>
            <person name="Kim D."/>
            <person name="Choi D.G."/>
            <person name="Park S."/>
            <person name="Kim S."/>
            <person name="Chang I.S."/>
            <person name="Choi I.G."/>
        </authorList>
    </citation>
    <scope>NUCLEOTIDE SEQUENCE [LARGE SCALE GENOMIC DNA]</scope>
    <source>
        <strain evidence="2 3">KIST612</strain>
    </source>
</reference>
<proteinExistence type="predicted"/>
<dbReference type="KEGG" id="elm:ELI_3146"/>
<dbReference type="InterPro" id="IPR001387">
    <property type="entry name" value="Cro/C1-type_HTH"/>
</dbReference>
<dbReference type="HOGENOM" id="CLU_066192_5_1_9"/>
<dbReference type="Gene3D" id="1.10.260.40">
    <property type="entry name" value="lambda repressor-like DNA-binding domains"/>
    <property type="match status" value="1"/>
</dbReference>
<dbReference type="EMBL" id="CP002273">
    <property type="protein sequence ID" value="ADO38115.1"/>
    <property type="molecule type" value="Genomic_DNA"/>
</dbReference>
<evidence type="ECO:0000313" key="2">
    <source>
        <dbReference type="EMBL" id="ADO38115.1"/>
    </source>
</evidence>
<dbReference type="GO" id="GO:0003677">
    <property type="term" value="F:DNA binding"/>
    <property type="evidence" value="ECO:0007669"/>
    <property type="project" value="InterPro"/>
</dbReference>
<protein>
    <submittedName>
        <fullName evidence="2">Transcriptional regulator</fullName>
    </submittedName>
</protein>
<dbReference type="GeneID" id="68364108"/>
<dbReference type="Pfam" id="PF12844">
    <property type="entry name" value="HTH_19"/>
    <property type="match status" value="1"/>
</dbReference>
<dbReference type="CDD" id="cd00093">
    <property type="entry name" value="HTH_XRE"/>
    <property type="match status" value="1"/>
</dbReference>
<gene>
    <name evidence="2" type="ordered locus">ELI_3146</name>
</gene>
<accession>E3GEJ9</accession>
<organism evidence="2 3">
    <name type="scientific">Eubacterium callanderi</name>
    <dbReference type="NCBI Taxonomy" id="53442"/>
    <lineage>
        <taxon>Bacteria</taxon>
        <taxon>Bacillati</taxon>
        <taxon>Bacillota</taxon>
        <taxon>Clostridia</taxon>
        <taxon>Eubacteriales</taxon>
        <taxon>Eubacteriaceae</taxon>
        <taxon>Eubacterium</taxon>
    </lineage>
</organism>
<dbReference type="eggNOG" id="COG1396">
    <property type="taxonomic scope" value="Bacteria"/>
</dbReference>
<evidence type="ECO:0000313" key="3">
    <source>
        <dbReference type="Proteomes" id="UP000006873"/>
    </source>
</evidence>
<feature type="domain" description="HTH cro/C1-type" evidence="1">
    <location>
        <begin position="7"/>
        <end position="61"/>
    </location>
</feature>
<dbReference type="PROSITE" id="PS50943">
    <property type="entry name" value="HTH_CROC1"/>
    <property type="match status" value="1"/>
</dbReference>
<dbReference type="AlphaFoldDB" id="E3GEJ9"/>
<dbReference type="SMART" id="SM00530">
    <property type="entry name" value="HTH_XRE"/>
    <property type="match status" value="1"/>
</dbReference>
<dbReference type="SUPFAM" id="SSF47413">
    <property type="entry name" value="lambda repressor-like DNA-binding domains"/>
    <property type="match status" value="1"/>
</dbReference>
<dbReference type="InterPro" id="IPR010982">
    <property type="entry name" value="Lambda_DNA-bd_dom_sf"/>
</dbReference>